<dbReference type="GO" id="GO:0016874">
    <property type="term" value="F:ligase activity"/>
    <property type="evidence" value="ECO:0007669"/>
    <property type="project" value="UniProtKB-KW"/>
</dbReference>
<evidence type="ECO:0000259" key="6">
    <source>
        <dbReference type="Pfam" id="PF13193"/>
    </source>
</evidence>
<comment type="similarity">
    <text evidence="1">Belongs to the ATP-dependent AMP-binding enzyme family.</text>
</comment>
<evidence type="ECO:0000256" key="2">
    <source>
        <dbReference type="ARBA" id="ARBA00022598"/>
    </source>
</evidence>
<evidence type="ECO:0000256" key="4">
    <source>
        <dbReference type="ARBA" id="ARBA00023098"/>
    </source>
</evidence>
<gene>
    <name evidence="7" type="ORF">NLU14_07645</name>
</gene>
<sequence length="538" mass="59538">MQGLMMDADLSITTIMRHAETVARDIEIVSRMSDGSIHRYTYGEAFQRTRQLANALDELNLSSSARVGTLAWNDFRHFELHYAIPCSGRVCHTINPKLFLDQIRFIVNDAENEALFIDPQFIPVIESIQAEVPSVKHWIALCGEAEIPESTLPGLRSYEALIGSQSNVYSWPDLDEKRASGLCYTSGTTGNPKGVLGCHRSIVLHGMAQNMASAVGLTAEDVVMPLVPMFHVNAWGMPYNAPMAGAKLVLPGPHVSDAGSMVELINNEQVTFSLAVPTLWNSLSSYLNSTGASVPSLKRGVIGGAAGAIRLYQDLERHGVTLENGWGMTELSPMGSYNRYLPQHTHLSEADLSVQRLKSGRPLFGMQMRIVDEDGNTLPNDGETTGVLEVRAPWACSSYYGRDDHHHWFNTGDVATIDSNGYMQITDRVKDVIKSGGEWISSIEIENAIMSHPGVREAVVIGVYHQHWNERPLLIVVAEDSHPDLSGDELLDFLRERIPKWWMPNACDVVAELPHTATGKVSKKTLRESYSNYRWPAS</sequence>
<dbReference type="Proteomes" id="UP001143391">
    <property type="component" value="Unassembled WGS sequence"/>
</dbReference>
<evidence type="ECO:0000313" key="8">
    <source>
        <dbReference type="Proteomes" id="UP001143391"/>
    </source>
</evidence>
<dbReference type="EMBL" id="JANCMW010000003">
    <property type="protein sequence ID" value="MDF0750103.1"/>
    <property type="molecule type" value="Genomic_DNA"/>
</dbReference>
<dbReference type="Gene3D" id="3.40.50.12780">
    <property type="entry name" value="N-terminal domain of ligase-like"/>
    <property type="match status" value="1"/>
</dbReference>
<accession>A0ABT5Y8V4</accession>
<name>A0ABT5Y8V4_9GAMM</name>
<evidence type="ECO:0000256" key="1">
    <source>
        <dbReference type="ARBA" id="ARBA00006432"/>
    </source>
</evidence>
<evidence type="ECO:0000259" key="5">
    <source>
        <dbReference type="Pfam" id="PF00501"/>
    </source>
</evidence>
<dbReference type="InterPro" id="IPR000873">
    <property type="entry name" value="AMP-dep_synth/lig_dom"/>
</dbReference>
<evidence type="ECO:0000313" key="7">
    <source>
        <dbReference type="EMBL" id="MDF0750103.1"/>
    </source>
</evidence>
<dbReference type="NCBIfam" id="NF004837">
    <property type="entry name" value="PRK06187.1"/>
    <property type="match status" value="1"/>
</dbReference>
<dbReference type="PANTHER" id="PTHR43859:SF4">
    <property type="entry name" value="BUTANOATE--COA LIGASE AAE1-RELATED"/>
    <property type="match status" value="1"/>
</dbReference>
<reference evidence="7" key="1">
    <citation type="submission" date="2022-07" db="EMBL/GenBank/DDBJ databases">
        <title>Marinobacter iranensis a new bacterium isolate from a hipersaline lake in Iran.</title>
        <authorList>
            <person name="Mohammad A.M.A."/>
            <person name="Cristina S.-P."/>
            <person name="Antonio V."/>
        </authorList>
    </citation>
    <scope>NUCLEOTIDE SEQUENCE</scope>
    <source>
        <strain evidence="7">71-i</strain>
    </source>
</reference>
<dbReference type="InterPro" id="IPR042099">
    <property type="entry name" value="ANL_N_sf"/>
</dbReference>
<dbReference type="Pfam" id="PF13193">
    <property type="entry name" value="AMP-binding_C"/>
    <property type="match status" value="1"/>
</dbReference>
<dbReference type="InterPro" id="IPR025110">
    <property type="entry name" value="AMP-bd_C"/>
</dbReference>
<keyword evidence="8" id="KW-1185">Reference proteome</keyword>
<dbReference type="PANTHER" id="PTHR43859">
    <property type="entry name" value="ACYL-ACTIVATING ENZYME"/>
    <property type="match status" value="1"/>
</dbReference>
<protein>
    <submittedName>
        <fullName evidence="7">Long-chain fatty acid--CoA ligase</fullName>
    </submittedName>
</protein>
<keyword evidence="3" id="KW-0276">Fatty acid metabolism</keyword>
<dbReference type="RefSeq" id="WP_275705623.1">
    <property type="nucleotide sequence ID" value="NZ_JANCMW010000003.1"/>
</dbReference>
<dbReference type="InterPro" id="IPR045851">
    <property type="entry name" value="AMP-bd_C_sf"/>
</dbReference>
<feature type="domain" description="AMP-dependent synthetase/ligase" evidence="5">
    <location>
        <begin position="30"/>
        <end position="400"/>
    </location>
</feature>
<dbReference type="SUPFAM" id="SSF56801">
    <property type="entry name" value="Acetyl-CoA synthetase-like"/>
    <property type="match status" value="1"/>
</dbReference>
<keyword evidence="2 7" id="KW-0436">Ligase</keyword>
<dbReference type="PROSITE" id="PS00455">
    <property type="entry name" value="AMP_BINDING"/>
    <property type="match status" value="1"/>
</dbReference>
<keyword evidence="4" id="KW-0443">Lipid metabolism</keyword>
<feature type="domain" description="AMP-binding enzyme C-terminal" evidence="6">
    <location>
        <begin position="444"/>
        <end position="520"/>
    </location>
</feature>
<organism evidence="7 8">
    <name type="scientific">Marinobacter iranensis</name>
    <dbReference type="NCBI Taxonomy" id="2962607"/>
    <lineage>
        <taxon>Bacteria</taxon>
        <taxon>Pseudomonadati</taxon>
        <taxon>Pseudomonadota</taxon>
        <taxon>Gammaproteobacteria</taxon>
        <taxon>Pseudomonadales</taxon>
        <taxon>Marinobacteraceae</taxon>
        <taxon>Marinobacter</taxon>
    </lineage>
</organism>
<dbReference type="CDD" id="cd12119">
    <property type="entry name" value="ttLC_FACS_AlkK_like"/>
    <property type="match status" value="1"/>
</dbReference>
<dbReference type="InterPro" id="IPR020845">
    <property type="entry name" value="AMP-binding_CS"/>
</dbReference>
<dbReference type="Gene3D" id="3.30.300.30">
    <property type="match status" value="1"/>
</dbReference>
<comment type="caution">
    <text evidence="7">The sequence shown here is derived from an EMBL/GenBank/DDBJ whole genome shotgun (WGS) entry which is preliminary data.</text>
</comment>
<dbReference type="Pfam" id="PF00501">
    <property type="entry name" value="AMP-binding"/>
    <property type="match status" value="1"/>
</dbReference>
<proteinExistence type="inferred from homology"/>
<evidence type="ECO:0000256" key="3">
    <source>
        <dbReference type="ARBA" id="ARBA00022832"/>
    </source>
</evidence>